<comment type="caution">
    <text evidence="6">The sequence shown here is derived from an EMBL/GenBank/DDBJ whole genome shotgun (WGS) entry which is preliminary data.</text>
</comment>
<accession>A0A9P4WD97</accession>
<protein>
    <recommendedName>
        <fullName evidence="5">Xylanolytic transcriptional activator regulatory domain-containing protein</fullName>
    </recommendedName>
</protein>
<dbReference type="InterPro" id="IPR007219">
    <property type="entry name" value="XnlR_reg_dom"/>
</dbReference>
<dbReference type="GO" id="GO:0000435">
    <property type="term" value="P:positive regulation of transcription from RNA polymerase II promoter by galactose"/>
    <property type="evidence" value="ECO:0007669"/>
    <property type="project" value="TreeGrafter"/>
</dbReference>
<name>A0A9P4WD97_CURKU</name>
<feature type="domain" description="Xylanolytic transcriptional activator regulatory" evidence="5">
    <location>
        <begin position="358"/>
        <end position="433"/>
    </location>
</feature>
<organism evidence="6 7">
    <name type="scientific">Curvularia kusanoi</name>
    <name type="common">Cochliobolus kusanoi</name>
    <dbReference type="NCBI Taxonomy" id="90978"/>
    <lineage>
        <taxon>Eukaryota</taxon>
        <taxon>Fungi</taxon>
        <taxon>Dikarya</taxon>
        <taxon>Ascomycota</taxon>
        <taxon>Pezizomycotina</taxon>
        <taxon>Dothideomycetes</taxon>
        <taxon>Pleosporomycetidae</taxon>
        <taxon>Pleosporales</taxon>
        <taxon>Pleosporineae</taxon>
        <taxon>Pleosporaceae</taxon>
        <taxon>Curvularia</taxon>
    </lineage>
</organism>
<evidence type="ECO:0000256" key="2">
    <source>
        <dbReference type="ARBA" id="ARBA00023163"/>
    </source>
</evidence>
<dbReference type="Proteomes" id="UP000801428">
    <property type="component" value="Unassembled WGS sequence"/>
</dbReference>
<feature type="compositionally biased region" description="Gly residues" evidence="4">
    <location>
        <begin position="853"/>
        <end position="862"/>
    </location>
</feature>
<dbReference type="GO" id="GO:0000978">
    <property type="term" value="F:RNA polymerase II cis-regulatory region sequence-specific DNA binding"/>
    <property type="evidence" value="ECO:0007669"/>
    <property type="project" value="TreeGrafter"/>
</dbReference>
<evidence type="ECO:0000313" key="7">
    <source>
        <dbReference type="Proteomes" id="UP000801428"/>
    </source>
</evidence>
<evidence type="ECO:0000256" key="1">
    <source>
        <dbReference type="ARBA" id="ARBA00023015"/>
    </source>
</evidence>
<dbReference type="PANTHER" id="PTHR47424:SF9">
    <property type="entry name" value="TAH-2"/>
    <property type="match status" value="1"/>
</dbReference>
<dbReference type="GO" id="GO:0008270">
    <property type="term" value="F:zinc ion binding"/>
    <property type="evidence" value="ECO:0007669"/>
    <property type="project" value="InterPro"/>
</dbReference>
<keyword evidence="2" id="KW-0804">Transcription</keyword>
<dbReference type="Pfam" id="PF04082">
    <property type="entry name" value="Fungal_trans"/>
    <property type="match status" value="1"/>
</dbReference>
<keyword evidence="7" id="KW-1185">Reference proteome</keyword>
<gene>
    <name evidence="6" type="ORF">E8E13_007305</name>
</gene>
<dbReference type="GO" id="GO:0000981">
    <property type="term" value="F:DNA-binding transcription factor activity, RNA polymerase II-specific"/>
    <property type="evidence" value="ECO:0007669"/>
    <property type="project" value="TreeGrafter"/>
</dbReference>
<keyword evidence="1" id="KW-0805">Transcription regulation</keyword>
<dbReference type="CDD" id="cd12148">
    <property type="entry name" value="fungal_TF_MHR"/>
    <property type="match status" value="1"/>
</dbReference>
<feature type="region of interest" description="Disordered" evidence="4">
    <location>
        <begin position="838"/>
        <end position="865"/>
    </location>
</feature>
<feature type="compositionally biased region" description="Polar residues" evidence="4">
    <location>
        <begin position="67"/>
        <end position="78"/>
    </location>
</feature>
<feature type="region of interest" description="Disordered" evidence="4">
    <location>
        <begin position="1"/>
        <end position="155"/>
    </location>
</feature>
<keyword evidence="3" id="KW-0539">Nucleus</keyword>
<dbReference type="PANTHER" id="PTHR47424">
    <property type="entry name" value="REGULATORY PROTEIN GAL4"/>
    <property type="match status" value="1"/>
</dbReference>
<dbReference type="InterPro" id="IPR051127">
    <property type="entry name" value="Fungal_SecMet_Regulators"/>
</dbReference>
<dbReference type="OrthoDB" id="4064873at2759"/>
<feature type="compositionally biased region" description="Polar residues" evidence="4">
    <location>
        <begin position="666"/>
        <end position="677"/>
    </location>
</feature>
<feature type="region of interest" description="Disordered" evidence="4">
    <location>
        <begin position="658"/>
        <end position="677"/>
    </location>
</feature>
<dbReference type="SMART" id="SM00906">
    <property type="entry name" value="Fungal_trans"/>
    <property type="match status" value="1"/>
</dbReference>
<dbReference type="GO" id="GO:0006351">
    <property type="term" value="P:DNA-templated transcription"/>
    <property type="evidence" value="ECO:0007669"/>
    <property type="project" value="InterPro"/>
</dbReference>
<dbReference type="AlphaFoldDB" id="A0A9P4WD97"/>
<evidence type="ECO:0000259" key="5">
    <source>
        <dbReference type="SMART" id="SM00906"/>
    </source>
</evidence>
<evidence type="ECO:0000256" key="3">
    <source>
        <dbReference type="ARBA" id="ARBA00023242"/>
    </source>
</evidence>
<proteinExistence type="predicted"/>
<reference evidence="6" key="1">
    <citation type="submission" date="2019-04" db="EMBL/GenBank/DDBJ databases">
        <title>Sequencing of skin fungus with MAO and IRED activity.</title>
        <authorList>
            <person name="Marsaioli A.J."/>
            <person name="Bonatto J.M.C."/>
            <person name="Reis Junior O."/>
        </authorList>
    </citation>
    <scope>NUCLEOTIDE SEQUENCE</scope>
    <source>
        <strain evidence="6">30M1</strain>
    </source>
</reference>
<dbReference type="EMBL" id="SWKU01000005">
    <property type="protein sequence ID" value="KAF3006607.1"/>
    <property type="molecule type" value="Genomic_DNA"/>
</dbReference>
<dbReference type="GO" id="GO:0005634">
    <property type="term" value="C:nucleus"/>
    <property type="evidence" value="ECO:0007669"/>
    <property type="project" value="TreeGrafter"/>
</dbReference>
<evidence type="ECO:0000256" key="4">
    <source>
        <dbReference type="SAM" id="MobiDB-lite"/>
    </source>
</evidence>
<feature type="compositionally biased region" description="Polar residues" evidence="4">
    <location>
        <begin position="736"/>
        <end position="755"/>
    </location>
</feature>
<feature type="compositionally biased region" description="Basic and acidic residues" evidence="4">
    <location>
        <begin position="1"/>
        <end position="12"/>
    </location>
</feature>
<feature type="region of interest" description="Disordered" evidence="4">
    <location>
        <begin position="728"/>
        <end position="755"/>
    </location>
</feature>
<sequence length="880" mass="96377">MTRPKVPPEQRQRTAQACESCKRRKQKRNFSCIYADREPGSPTEGAPPAKKRAIQDGDGNSPHADDNSTSNTPGNGTHNPAPLAPARRRSSVARRPSTKTQEARQHPLKQETPFKSPGARPSVETVSAFQQLPAHMTSGEHLPARSRGTTVGSGPDEEAIIYSQSRMLQDPTGRVLYIGDSATLSFLQLLRMMVETVAGASSFTNDPRRHKIVEGQYSLPSGYRHTHLLPDIQTARVLTDAFFTNTHGLLQVFERDRFQEELNACYADPFQVQPPWLCLLNLVFAIGLTMATPLSGSPEALIIDKLRSEHLDRAEVFYLNAKSLNDPMNGLEDQDFWSVQALLLMSVYMLAKSKRNTAFALLGMAARSAHALGLHREETMVIFSPEEQAQRKNLWRSIFVIDRLLSCSLGRPTAISEDDCSGDTLQPSESSVEQPFAIGQTPDFNETGPCALEAAVRSCSVIGTILRKVYQQRKISTRLAQEIADVCKAWPRALPSILHWRQAANASPSQGVAILHVNLFYCHSIILLTRPFFLYILNLETQRHVNQTQPGVKGPRPYLRMEKFSEACVIASTHTILLVQNAFDAGYLSRRNPAVIYFLFAAALVILANEFAGLYRVDASDACILNAVNIMNYCAESDQQASRLVYILSTFRDVVTQQRVRRKQSQSDNSNLPSISSQLYGVSAPSQQQGQPLITSLPNSTDGMNGTPRLHQVPIHIYPGMQTTPLDTSPPAFQPPNLTHANSLPNHNSNQLSPPQTDFSVHLSPIQDMPASTGGSDTYALGTSGMSSPSKPPSLSTMLDLSALDHTRVPSLHSEESGLDEHIDFDALWAWPSNTPAMGSPRPGAEGNLHAGGQTGPGGIGEGAPVPLFGISHDVPGDRD</sequence>
<evidence type="ECO:0000313" key="6">
    <source>
        <dbReference type="EMBL" id="KAF3006607.1"/>
    </source>
</evidence>